<dbReference type="InterPro" id="IPR018298">
    <property type="entry name" value="Adrenodoxin_Fe-S_BS"/>
</dbReference>
<dbReference type="EMBL" id="BLJP01000006">
    <property type="protein sequence ID" value="GFE93810.1"/>
    <property type="molecule type" value="Genomic_DNA"/>
</dbReference>
<comment type="cofactor">
    <cofactor evidence="6">
        <name>[2Fe-2S] cluster</name>
        <dbReference type="ChEBI" id="CHEBI:190135"/>
    </cofactor>
</comment>
<keyword evidence="5" id="KW-0411">Iron-sulfur</keyword>
<dbReference type="CDD" id="cd00207">
    <property type="entry name" value="fer2"/>
    <property type="match status" value="1"/>
</dbReference>
<gene>
    <name evidence="8" type="primary">fdx</name>
    <name evidence="8" type="ORF">DmAi_18690</name>
</gene>
<dbReference type="Pfam" id="PF00111">
    <property type="entry name" value="Fer2"/>
    <property type="match status" value="1"/>
</dbReference>
<dbReference type="InterPro" id="IPR012675">
    <property type="entry name" value="Beta-grasp_dom_sf"/>
</dbReference>
<dbReference type="Gene3D" id="3.10.20.30">
    <property type="match status" value="1"/>
</dbReference>
<evidence type="ECO:0000256" key="2">
    <source>
        <dbReference type="ARBA" id="ARBA00022714"/>
    </source>
</evidence>
<dbReference type="PROSITE" id="PS51085">
    <property type="entry name" value="2FE2S_FER_2"/>
    <property type="match status" value="1"/>
</dbReference>
<dbReference type="PANTHER" id="PTHR23426">
    <property type="entry name" value="FERREDOXIN/ADRENODOXIN"/>
    <property type="match status" value="1"/>
</dbReference>
<evidence type="ECO:0000256" key="4">
    <source>
        <dbReference type="ARBA" id="ARBA00023004"/>
    </source>
</evidence>
<comment type="similarity">
    <text evidence="1">Belongs to the adrenodoxin/putidaredoxin family.</text>
</comment>
<dbReference type="RefSeq" id="WP_237388867.1">
    <property type="nucleotide sequence ID" value="NZ_BLJP01000006.1"/>
</dbReference>
<evidence type="ECO:0000259" key="7">
    <source>
        <dbReference type="PROSITE" id="PS51085"/>
    </source>
</evidence>
<feature type="domain" description="2Fe-2S ferredoxin-type" evidence="7">
    <location>
        <begin position="15"/>
        <end position="119"/>
    </location>
</feature>
<keyword evidence="9" id="KW-1185">Reference proteome</keyword>
<evidence type="ECO:0000256" key="3">
    <source>
        <dbReference type="ARBA" id="ARBA00022723"/>
    </source>
</evidence>
<dbReference type="InterPro" id="IPR036010">
    <property type="entry name" value="2Fe-2S_ferredoxin-like_sf"/>
</dbReference>
<organism evidence="8 9">
    <name type="scientific">Acetobacter persici</name>
    <dbReference type="NCBI Taxonomy" id="1076596"/>
    <lineage>
        <taxon>Bacteria</taxon>
        <taxon>Pseudomonadati</taxon>
        <taxon>Pseudomonadota</taxon>
        <taxon>Alphaproteobacteria</taxon>
        <taxon>Acetobacterales</taxon>
        <taxon>Acetobacteraceae</taxon>
        <taxon>Acetobacter</taxon>
    </lineage>
</organism>
<dbReference type="PRINTS" id="PR00355">
    <property type="entry name" value="ADRENODOXIN"/>
</dbReference>
<dbReference type="PANTHER" id="PTHR23426:SF65">
    <property type="entry name" value="FERREDOXIN-2, MITOCHONDRIAL"/>
    <property type="match status" value="1"/>
</dbReference>
<name>A0A6V8I8B7_9PROT</name>
<dbReference type="GO" id="GO:0046872">
    <property type="term" value="F:metal ion binding"/>
    <property type="evidence" value="ECO:0007669"/>
    <property type="project" value="UniProtKB-KW"/>
</dbReference>
<dbReference type="InterPro" id="IPR001041">
    <property type="entry name" value="2Fe-2S_ferredoxin-type"/>
</dbReference>
<evidence type="ECO:0000313" key="8">
    <source>
        <dbReference type="EMBL" id="GFE93810.1"/>
    </source>
</evidence>
<evidence type="ECO:0000256" key="1">
    <source>
        <dbReference type="ARBA" id="ARBA00010914"/>
    </source>
</evidence>
<proteinExistence type="inferred from homology"/>
<protein>
    <submittedName>
        <fullName evidence="8">Ferredoxin</fullName>
    </submittedName>
</protein>
<dbReference type="AlphaFoldDB" id="A0A6V8I8B7"/>
<dbReference type="Proteomes" id="UP000548726">
    <property type="component" value="Unassembled WGS sequence"/>
</dbReference>
<comment type="caution">
    <text evidence="8">The sequence shown here is derived from an EMBL/GenBank/DDBJ whole genome shotgun (WGS) entry which is preliminary data.</text>
</comment>
<evidence type="ECO:0000256" key="5">
    <source>
        <dbReference type="ARBA" id="ARBA00023014"/>
    </source>
</evidence>
<keyword evidence="3" id="KW-0479">Metal-binding</keyword>
<dbReference type="PROSITE" id="PS00814">
    <property type="entry name" value="ADX"/>
    <property type="match status" value="1"/>
</dbReference>
<dbReference type="SUPFAM" id="SSF54292">
    <property type="entry name" value="2Fe-2S ferredoxin-like"/>
    <property type="match status" value="1"/>
</dbReference>
<evidence type="ECO:0000256" key="6">
    <source>
        <dbReference type="ARBA" id="ARBA00034078"/>
    </source>
</evidence>
<keyword evidence="4" id="KW-0408">Iron</keyword>
<dbReference type="GO" id="GO:0140647">
    <property type="term" value="P:P450-containing electron transport chain"/>
    <property type="evidence" value="ECO:0007669"/>
    <property type="project" value="InterPro"/>
</dbReference>
<keyword evidence="2" id="KW-0001">2Fe-2S</keyword>
<reference evidence="8 9" key="1">
    <citation type="journal article" date="2020" name="Cell Rep.">
        <title>Local necrotic cells trigger systemic immune activation via gut microbiome dysbiosis in Drosophila.</title>
        <authorList>
            <person name="Kosakamoto H."/>
            <person name="Yamauchi T."/>
            <person name="Akuzawa-Tokita Y."/>
            <person name="Nishimura K."/>
            <person name="Soga T."/>
            <person name="Murakami T."/>
            <person name="Mori H."/>
            <person name="Yamamoto K."/>
            <person name="Miyazaki R."/>
            <person name="Koto A."/>
            <person name="Miura M."/>
            <person name="Obata F."/>
        </authorList>
    </citation>
    <scope>NUCLEOTIDE SEQUENCE [LARGE SCALE GENOMIC DNA]</scope>
    <source>
        <strain evidence="8 9">Ai</strain>
    </source>
</reference>
<dbReference type="GO" id="GO:0005829">
    <property type="term" value="C:cytosol"/>
    <property type="evidence" value="ECO:0007669"/>
    <property type="project" value="TreeGrafter"/>
</dbReference>
<accession>A0A6V8I8B7</accession>
<evidence type="ECO:0000313" key="9">
    <source>
        <dbReference type="Proteomes" id="UP000548726"/>
    </source>
</evidence>
<dbReference type="InterPro" id="IPR001055">
    <property type="entry name" value="Adrenodoxin-like"/>
</dbReference>
<dbReference type="GO" id="GO:0009055">
    <property type="term" value="F:electron transfer activity"/>
    <property type="evidence" value="ECO:0007669"/>
    <property type="project" value="TreeGrafter"/>
</dbReference>
<dbReference type="GO" id="GO:0051537">
    <property type="term" value="F:2 iron, 2 sulfur cluster binding"/>
    <property type="evidence" value="ECO:0007669"/>
    <property type="project" value="UniProtKB-KW"/>
</dbReference>
<sequence>MIPLPKRIFFGVLMTKIFFRLQDASIREVNVTHTASVMQVAIQSNIRGIEAECGGACACATCHIYVDEAFMSLVPPAQEDECEMLDGVAAERRPNSRLACQIEVTPALDGLTVQIPDRQF</sequence>